<proteinExistence type="predicted"/>
<keyword evidence="1" id="KW-0812">Transmembrane</keyword>
<evidence type="ECO:0000313" key="2">
    <source>
        <dbReference type="EMBL" id="KAK1131386.1"/>
    </source>
</evidence>
<keyword evidence="1" id="KW-1133">Transmembrane helix</keyword>
<dbReference type="Proteomes" id="UP001177670">
    <property type="component" value="Unassembled WGS sequence"/>
</dbReference>
<dbReference type="AlphaFoldDB" id="A0AA40G5B6"/>
<accession>A0AA40G5B6</accession>
<gene>
    <name evidence="2" type="ORF">K0M31_017671</name>
</gene>
<evidence type="ECO:0000313" key="3">
    <source>
        <dbReference type="Proteomes" id="UP001177670"/>
    </source>
</evidence>
<keyword evidence="3" id="KW-1185">Reference proteome</keyword>
<comment type="caution">
    <text evidence="2">The sequence shown here is derived from an EMBL/GenBank/DDBJ whole genome shotgun (WGS) entry which is preliminary data.</text>
</comment>
<protein>
    <submittedName>
        <fullName evidence="2">Uncharacterized protein</fullName>
    </submittedName>
</protein>
<feature type="transmembrane region" description="Helical" evidence="1">
    <location>
        <begin position="160"/>
        <end position="183"/>
    </location>
</feature>
<sequence>MNISFIYIFCTKIYMSIVKIFEGNITFMNANETESNTLFSKTCDIKYIKFVNKVLKESADSFEKEQKFLDNVLLNLYNIFGGAFEKALELYEGKRITYIFPSKTVGAPPHSDRNKARYLVQVKGLSGATYTLFPDINYCHCASFSYFCHLLHLFFELVQLVWLESVILNYLMMVNWLIIFNVYQQLYQVINFHILNQL</sequence>
<organism evidence="2 3">
    <name type="scientific">Melipona bicolor</name>
    <dbReference type="NCBI Taxonomy" id="60889"/>
    <lineage>
        <taxon>Eukaryota</taxon>
        <taxon>Metazoa</taxon>
        <taxon>Ecdysozoa</taxon>
        <taxon>Arthropoda</taxon>
        <taxon>Hexapoda</taxon>
        <taxon>Insecta</taxon>
        <taxon>Pterygota</taxon>
        <taxon>Neoptera</taxon>
        <taxon>Endopterygota</taxon>
        <taxon>Hymenoptera</taxon>
        <taxon>Apocrita</taxon>
        <taxon>Aculeata</taxon>
        <taxon>Apoidea</taxon>
        <taxon>Anthophila</taxon>
        <taxon>Apidae</taxon>
        <taxon>Melipona</taxon>
    </lineage>
</organism>
<reference evidence="2" key="1">
    <citation type="submission" date="2021-10" db="EMBL/GenBank/DDBJ databases">
        <title>Melipona bicolor Genome sequencing and assembly.</title>
        <authorList>
            <person name="Araujo N.S."/>
            <person name="Arias M.C."/>
        </authorList>
    </citation>
    <scope>NUCLEOTIDE SEQUENCE</scope>
    <source>
        <strain evidence="2">USP_2M_L1-L4_2017</strain>
        <tissue evidence="2">Whole body</tissue>
    </source>
</reference>
<dbReference type="EMBL" id="JAHYIQ010000006">
    <property type="protein sequence ID" value="KAK1131386.1"/>
    <property type="molecule type" value="Genomic_DNA"/>
</dbReference>
<name>A0AA40G5B6_9HYME</name>
<evidence type="ECO:0000256" key="1">
    <source>
        <dbReference type="SAM" id="Phobius"/>
    </source>
</evidence>
<keyword evidence="1" id="KW-0472">Membrane</keyword>